<dbReference type="EMBL" id="LR797370">
    <property type="protein sequence ID" value="CAB4210837.1"/>
    <property type="molecule type" value="Genomic_DNA"/>
</dbReference>
<dbReference type="EMBL" id="LR796938">
    <property type="protein sequence ID" value="CAB4176586.1"/>
    <property type="molecule type" value="Genomic_DNA"/>
</dbReference>
<evidence type="ECO:0000313" key="4">
    <source>
        <dbReference type="EMBL" id="CAB4210837.1"/>
    </source>
</evidence>
<name>A0A6J5QFP3_9CAUD</name>
<protein>
    <submittedName>
        <fullName evidence="2">Uncharacterized protein</fullName>
    </submittedName>
</protein>
<organism evidence="2">
    <name type="scientific">uncultured Caudovirales phage</name>
    <dbReference type="NCBI Taxonomy" id="2100421"/>
    <lineage>
        <taxon>Viruses</taxon>
        <taxon>Duplodnaviria</taxon>
        <taxon>Heunggongvirae</taxon>
        <taxon>Uroviricota</taxon>
        <taxon>Caudoviricetes</taxon>
        <taxon>Peduoviridae</taxon>
        <taxon>Maltschvirus</taxon>
        <taxon>Maltschvirus maltsch</taxon>
    </lineage>
</organism>
<proteinExistence type="predicted"/>
<gene>
    <name evidence="2" type="ORF">UFOVP1075_20</name>
    <name evidence="3" type="ORF">UFOVP1312_12</name>
    <name evidence="4" type="ORF">UFOVP1426_46</name>
    <name evidence="5" type="ORF">UFOVP1522_41</name>
    <name evidence="1" type="ORF">UFOVP989_46</name>
</gene>
<evidence type="ECO:0000313" key="3">
    <source>
        <dbReference type="EMBL" id="CAB4198721.1"/>
    </source>
</evidence>
<reference evidence="2" key="1">
    <citation type="submission" date="2020-05" db="EMBL/GenBank/DDBJ databases">
        <authorList>
            <person name="Chiriac C."/>
            <person name="Salcher M."/>
            <person name="Ghai R."/>
            <person name="Kavagutti S V."/>
        </authorList>
    </citation>
    <scope>NUCLEOTIDE SEQUENCE</scope>
</reference>
<dbReference type="EMBL" id="LR797011">
    <property type="protein sequence ID" value="CAB4181186.1"/>
    <property type="molecule type" value="Genomic_DNA"/>
</dbReference>
<evidence type="ECO:0000313" key="1">
    <source>
        <dbReference type="EMBL" id="CAB4176586.1"/>
    </source>
</evidence>
<dbReference type="EMBL" id="LR798372">
    <property type="protein sequence ID" value="CAB5227458.1"/>
    <property type="molecule type" value="Genomic_DNA"/>
</dbReference>
<sequence length="59" mass="6720">MSIEELYAGYGVEHTGYNCPVCAGVDNRIIKRHNIRRVLHELFRARKATTTNDTTEQGL</sequence>
<evidence type="ECO:0000313" key="5">
    <source>
        <dbReference type="EMBL" id="CAB5227458.1"/>
    </source>
</evidence>
<accession>A0A6J5QFP3</accession>
<dbReference type="EMBL" id="LR797263">
    <property type="protein sequence ID" value="CAB4198721.1"/>
    <property type="molecule type" value="Genomic_DNA"/>
</dbReference>
<evidence type="ECO:0000313" key="2">
    <source>
        <dbReference type="EMBL" id="CAB4181186.1"/>
    </source>
</evidence>